<keyword evidence="1" id="KW-1133">Transmembrane helix</keyword>
<dbReference type="STRING" id="485913.Krac_9282"/>
<dbReference type="InParanoid" id="D6TBE0"/>
<dbReference type="AlphaFoldDB" id="D6TBE0"/>
<dbReference type="eggNOG" id="ENOG502Z7R2">
    <property type="taxonomic scope" value="Bacteria"/>
</dbReference>
<feature type="transmembrane region" description="Helical" evidence="1">
    <location>
        <begin position="403"/>
        <end position="425"/>
    </location>
</feature>
<dbReference type="EMBL" id="ADVG01000001">
    <property type="protein sequence ID" value="EFH87924.1"/>
    <property type="molecule type" value="Genomic_DNA"/>
</dbReference>
<feature type="transmembrane region" description="Helical" evidence="1">
    <location>
        <begin position="113"/>
        <end position="135"/>
    </location>
</feature>
<reference evidence="2 3" key="1">
    <citation type="journal article" date="2011" name="Stand. Genomic Sci.">
        <title>Non-contiguous finished genome sequence and contextual data of the filamentous soil bacterium Ktedonobacter racemifer type strain (SOSP1-21).</title>
        <authorList>
            <person name="Chang Y.J."/>
            <person name="Land M."/>
            <person name="Hauser L."/>
            <person name="Chertkov O."/>
            <person name="Del Rio T.G."/>
            <person name="Nolan M."/>
            <person name="Copeland A."/>
            <person name="Tice H."/>
            <person name="Cheng J.F."/>
            <person name="Lucas S."/>
            <person name="Han C."/>
            <person name="Goodwin L."/>
            <person name="Pitluck S."/>
            <person name="Ivanova N."/>
            <person name="Ovchinikova G."/>
            <person name="Pati A."/>
            <person name="Chen A."/>
            <person name="Palaniappan K."/>
            <person name="Mavromatis K."/>
            <person name="Liolios K."/>
            <person name="Brettin T."/>
            <person name="Fiebig A."/>
            <person name="Rohde M."/>
            <person name="Abt B."/>
            <person name="Goker M."/>
            <person name="Detter J.C."/>
            <person name="Woyke T."/>
            <person name="Bristow J."/>
            <person name="Eisen J.A."/>
            <person name="Markowitz V."/>
            <person name="Hugenholtz P."/>
            <person name="Kyrpides N.C."/>
            <person name="Klenk H.P."/>
            <person name="Lapidus A."/>
        </authorList>
    </citation>
    <scope>NUCLEOTIDE SEQUENCE [LARGE SCALE GENOMIC DNA]</scope>
    <source>
        <strain evidence="3">DSM 44963</strain>
    </source>
</reference>
<feature type="transmembrane region" description="Helical" evidence="1">
    <location>
        <begin position="263"/>
        <end position="287"/>
    </location>
</feature>
<feature type="transmembrane region" description="Helical" evidence="1">
    <location>
        <begin position="372"/>
        <end position="391"/>
    </location>
</feature>
<keyword evidence="1" id="KW-0812">Transmembrane</keyword>
<evidence type="ECO:0000313" key="2">
    <source>
        <dbReference type="EMBL" id="EFH87924.1"/>
    </source>
</evidence>
<sequence>MEQGPQGYLASRLPYSAGPYHNVLALFFFHDFAYKEIAAIGKKERLMAQHTVGRTDTFRPFVSPSLHSVLILRLTCGLVALLGALISFFGTSWDIQWHVLLGRDRTLILPHEMMLAGIAIDGIVALAVIVTETIWSRRYQGIAQQAPLFAGLLAGPLGAYIVGYAALNAAIAFPLDTYWHTLYGIDVSIWAPFHIMIISGMALMAFGAVYMLASAAHLAMHLRKRRAKRSAYAGMIGAFAASLSLFTLLVAEGIGLENSVSLGFVSFNLFPVLSTLLLGCMLGGAVYALPGKWVATSIVGVSLFFVFIDQVAIPPALNWLMQIEQLTYRAGHSHSLPIVLVAVKWPLLSLVSAFLIDLCMQRARQRGWSERRLFIGIALAAFVGGVPLDLASPRAALSLVHGLGVLGTLLSIAIGCLGCVIGTTLGRNIGSTTRALER</sequence>
<keyword evidence="3" id="KW-1185">Reference proteome</keyword>
<evidence type="ECO:0000256" key="1">
    <source>
        <dbReference type="SAM" id="Phobius"/>
    </source>
</evidence>
<feature type="transmembrane region" description="Helical" evidence="1">
    <location>
        <begin position="231"/>
        <end position="251"/>
    </location>
</feature>
<feature type="transmembrane region" description="Helical" evidence="1">
    <location>
        <begin position="147"/>
        <end position="173"/>
    </location>
</feature>
<gene>
    <name evidence="2" type="ORF">Krac_9282</name>
</gene>
<dbReference type="Proteomes" id="UP000004508">
    <property type="component" value="Unassembled WGS sequence"/>
</dbReference>
<organism evidence="2 3">
    <name type="scientific">Ktedonobacter racemifer DSM 44963</name>
    <dbReference type="NCBI Taxonomy" id="485913"/>
    <lineage>
        <taxon>Bacteria</taxon>
        <taxon>Bacillati</taxon>
        <taxon>Chloroflexota</taxon>
        <taxon>Ktedonobacteria</taxon>
        <taxon>Ktedonobacterales</taxon>
        <taxon>Ktedonobacteraceae</taxon>
        <taxon>Ktedonobacter</taxon>
    </lineage>
</organism>
<accession>D6TBE0</accession>
<feature type="transmembrane region" description="Helical" evidence="1">
    <location>
        <begin position="70"/>
        <end position="93"/>
    </location>
</feature>
<comment type="caution">
    <text evidence="2">The sequence shown here is derived from an EMBL/GenBank/DDBJ whole genome shotgun (WGS) entry which is preliminary data.</text>
</comment>
<name>D6TBE0_KTERA</name>
<keyword evidence="1" id="KW-0472">Membrane</keyword>
<feature type="transmembrane region" description="Helical" evidence="1">
    <location>
        <begin position="294"/>
        <end position="317"/>
    </location>
</feature>
<protein>
    <submittedName>
        <fullName evidence="2">Uncharacterized protein</fullName>
    </submittedName>
</protein>
<proteinExistence type="predicted"/>
<feature type="transmembrane region" description="Helical" evidence="1">
    <location>
        <begin position="193"/>
        <end position="219"/>
    </location>
</feature>
<evidence type="ECO:0000313" key="3">
    <source>
        <dbReference type="Proteomes" id="UP000004508"/>
    </source>
</evidence>
<feature type="transmembrane region" description="Helical" evidence="1">
    <location>
        <begin position="337"/>
        <end position="360"/>
    </location>
</feature>